<dbReference type="Proteomes" id="UP001529510">
    <property type="component" value="Unassembled WGS sequence"/>
</dbReference>
<sequence>STHVRHEAGEEGILSDRKRASRDETGGTRQLESAPAEPAAQRSSQIGSPVAPHVTEVKPGVPSRGPGRGVKRVYRRGWRSGARKAKAKCWSNVNSAAAAVVPDASMRPDLEDVDGVLFVSFTAKV</sequence>
<evidence type="ECO:0000256" key="1">
    <source>
        <dbReference type="SAM" id="MobiDB-lite"/>
    </source>
</evidence>
<evidence type="ECO:0000313" key="3">
    <source>
        <dbReference type="Proteomes" id="UP001529510"/>
    </source>
</evidence>
<comment type="caution">
    <text evidence="2">The sequence shown here is derived from an EMBL/GenBank/DDBJ whole genome shotgun (WGS) entry which is preliminary data.</text>
</comment>
<protein>
    <submittedName>
        <fullName evidence="2">Uncharacterized protein</fullName>
    </submittedName>
</protein>
<feature type="region of interest" description="Disordered" evidence="1">
    <location>
        <begin position="1"/>
        <end position="71"/>
    </location>
</feature>
<name>A0ABD0NTY2_CIRMR</name>
<accession>A0ABD0NTY2</accession>
<dbReference type="AlphaFoldDB" id="A0ABD0NTY2"/>
<reference evidence="2 3" key="1">
    <citation type="submission" date="2024-05" db="EMBL/GenBank/DDBJ databases">
        <title>Genome sequencing and assembly of Indian major carp, Cirrhinus mrigala (Hamilton, 1822).</title>
        <authorList>
            <person name="Mohindra V."/>
            <person name="Chowdhury L.M."/>
            <person name="Lal K."/>
            <person name="Jena J.K."/>
        </authorList>
    </citation>
    <scope>NUCLEOTIDE SEQUENCE [LARGE SCALE GENOMIC DNA]</scope>
    <source>
        <strain evidence="2">CM1030</strain>
        <tissue evidence="2">Blood</tissue>
    </source>
</reference>
<organism evidence="2 3">
    <name type="scientific">Cirrhinus mrigala</name>
    <name type="common">Mrigala</name>
    <dbReference type="NCBI Taxonomy" id="683832"/>
    <lineage>
        <taxon>Eukaryota</taxon>
        <taxon>Metazoa</taxon>
        <taxon>Chordata</taxon>
        <taxon>Craniata</taxon>
        <taxon>Vertebrata</taxon>
        <taxon>Euteleostomi</taxon>
        <taxon>Actinopterygii</taxon>
        <taxon>Neopterygii</taxon>
        <taxon>Teleostei</taxon>
        <taxon>Ostariophysi</taxon>
        <taxon>Cypriniformes</taxon>
        <taxon>Cyprinidae</taxon>
        <taxon>Labeoninae</taxon>
        <taxon>Labeonini</taxon>
        <taxon>Cirrhinus</taxon>
    </lineage>
</organism>
<dbReference type="EMBL" id="JAMKFB020000020">
    <property type="protein sequence ID" value="KAL0165358.1"/>
    <property type="molecule type" value="Genomic_DNA"/>
</dbReference>
<feature type="compositionally biased region" description="Basic and acidic residues" evidence="1">
    <location>
        <begin position="1"/>
        <end position="26"/>
    </location>
</feature>
<proteinExistence type="predicted"/>
<evidence type="ECO:0000313" key="2">
    <source>
        <dbReference type="EMBL" id="KAL0165358.1"/>
    </source>
</evidence>
<gene>
    <name evidence="2" type="ORF">M9458_041111</name>
</gene>
<keyword evidence="3" id="KW-1185">Reference proteome</keyword>
<feature type="non-terminal residue" evidence="2">
    <location>
        <position position="1"/>
    </location>
</feature>